<dbReference type="AlphaFoldDB" id="A0AAW1YRB7"/>
<dbReference type="Proteomes" id="UP001457282">
    <property type="component" value="Unassembled WGS sequence"/>
</dbReference>
<proteinExistence type="predicted"/>
<evidence type="ECO:0000313" key="1">
    <source>
        <dbReference type="EMBL" id="KAK9951241.1"/>
    </source>
</evidence>
<protein>
    <submittedName>
        <fullName evidence="1">Uncharacterized protein</fullName>
    </submittedName>
</protein>
<dbReference type="EMBL" id="JBEDUW010000001">
    <property type="protein sequence ID" value="KAK9951241.1"/>
    <property type="molecule type" value="Genomic_DNA"/>
</dbReference>
<organism evidence="1 2">
    <name type="scientific">Rubus argutus</name>
    <name type="common">Southern blackberry</name>
    <dbReference type="NCBI Taxonomy" id="59490"/>
    <lineage>
        <taxon>Eukaryota</taxon>
        <taxon>Viridiplantae</taxon>
        <taxon>Streptophyta</taxon>
        <taxon>Embryophyta</taxon>
        <taxon>Tracheophyta</taxon>
        <taxon>Spermatophyta</taxon>
        <taxon>Magnoliopsida</taxon>
        <taxon>eudicotyledons</taxon>
        <taxon>Gunneridae</taxon>
        <taxon>Pentapetalae</taxon>
        <taxon>rosids</taxon>
        <taxon>fabids</taxon>
        <taxon>Rosales</taxon>
        <taxon>Rosaceae</taxon>
        <taxon>Rosoideae</taxon>
        <taxon>Rosoideae incertae sedis</taxon>
        <taxon>Rubus</taxon>
    </lineage>
</organism>
<accession>A0AAW1YRB7</accession>
<keyword evidence="2" id="KW-1185">Reference proteome</keyword>
<sequence>MEKNLMEKIACNLNNLDLKKSSLGKSYNRFVAQSYSLLHLTGQMKDLEARYRIEHRTKIQELENREKEVGVKENASSLWIHCIQGFEIKEQRLGREKHRNEANLIRGPIEDQAIRNN</sequence>
<reference evidence="1 2" key="1">
    <citation type="journal article" date="2023" name="G3 (Bethesda)">
        <title>A chromosome-length genome assembly and annotation of blackberry (Rubus argutus, cv. 'Hillquist').</title>
        <authorList>
            <person name="Bruna T."/>
            <person name="Aryal R."/>
            <person name="Dudchenko O."/>
            <person name="Sargent D.J."/>
            <person name="Mead D."/>
            <person name="Buti M."/>
            <person name="Cavallini A."/>
            <person name="Hytonen T."/>
            <person name="Andres J."/>
            <person name="Pham M."/>
            <person name="Weisz D."/>
            <person name="Mascagni F."/>
            <person name="Usai G."/>
            <person name="Natali L."/>
            <person name="Bassil N."/>
            <person name="Fernandez G.E."/>
            <person name="Lomsadze A."/>
            <person name="Armour M."/>
            <person name="Olukolu B."/>
            <person name="Poorten T."/>
            <person name="Britton C."/>
            <person name="Davik J."/>
            <person name="Ashrafi H."/>
            <person name="Aiden E.L."/>
            <person name="Borodovsky M."/>
            <person name="Worthington M."/>
        </authorList>
    </citation>
    <scope>NUCLEOTIDE SEQUENCE [LARGE SCALE GENOMIC DNA]</scope>
    <source>
        <strain evidence="1">PI 553951</strain>
    </source>
</reference>
<comment type="caution">
    <text evidence="1">The sequence shown here is derived from an EMBL/GenBank/DDBJ whole genome shotgun (WGS) entry which is preliminary data.</text>
</comment>
<name>A0AAW1YRB7_RUBAR</name>
<evidence type="ECO:0000313" key="2">
    <source>
        <dbReference type="Proteomes" id="UP001457282"/>
    </source>
</evidence>
<gene>
    <name evidence="1" type="ORF">M0R45_006698</name>
</gene>